<dbReference type="Proteomes" id="UP000238274">
    <property type="component" value="Unassembled WGS sequence"/>
</dbReference>
<organism evidence="2 3">
    <name type="scientific">Puccinia striiformis</name>
    <dbReference type="NCBI Taxonomy" id="27350"/>
    <lineage>
        <taxon>Eukaryota</taxon>
        <taxon>Fungi</taxon>
        <taxon>Dikarya</taxon>
        <taxon>Basidiomycota</taxon>
        <taxon>Pucciniomycotina</taxon>
        <taxon>Pucciniomycetes</taxon>
        <taxon>Pucciniales</taxon>
        <taxon>Pucciniaceae</taxon>
        <taxon>Puccinia</taxon>
    </lineage>
</organism>
<protein>
    <recommendedName>
        <fullName evidence="4">Retrotransposon gag domain-containing protein</fullName>
    </recommendedName>
</protein>
<dbReference type="VEuPathDB" id="FungiDB:PSHT_16422"/>
<proteinExistence type="predicted"/>
<accession>A0A2S4UA24</accession>
<evidence type="ECO:0000256" key="1">
    <source>
        <dbReference type="SAM" id="MobiDB-lite"/>
    </source>
</evidence>
<dbReference type="OrthoDB" id="2506702at2759"/>
<reference evidence="3" key="3">
    <citation type="journal article" date="2018" name="Mol. Plant Microbe Interact.">
        <title>Genome sequence resources for the wheat stripe rust pathogen (Puccinia striiformis f. sp. tritici) and the barley stripe rust pathogen (Puccinia striiformis f. sp. hordei).</title>
        <authorList>
            <person name="Xia C."/>
            <person name="Wang M."/>
            <person name="Yin C."/>
            <person name="Cornejo O.E."/>
            <person name="Hulbert S.H."/>
            <person name="Chen X."/>
        </authorList>
    </citation>
    <scope>NUCLEOTIDE SEQUENCE [LARGE SCALE GENOMIC DNA]</scope>
    <source>
        <strain evidence="3">93TX-2</strain>
    </source>
</reference>
<feature type="region of interest" description="Disordered" evidence="1">
    <location>
        <begin position="502"/>
        <end position="533"/>
    </location>
</feature>
<reference evidence="3" key="2">
    <citation type="journal article" date="2018" name="BMC Genomics">
        <title>Genomic insights into host adaptation between the wheat stripe rust pathogen (Puccinia striiformis f. sp. tritici) and the barley stripe rust pathogen (Puccinia striiformis f. sp. hordei).</title>
        <authorList>
            <person name="Xia C."/>
            <person name="Wang M."/>
            <person name="Yin C."/>
            <person name="Cornejo O.E."/>
            <person name="Hulbert S.H."/>
            <person name="Chen X."/>
        </authorList>
    </citation>
    <scope>NUCLEOTIDE SEQUENCE [LARGE SCALE GENOMIC DNA]</scope>
    <source>
        <strain evidence="3">93TX-2</strain>
    </source>
</reference>
<name>A0A2S4UA24_9BASI</name>
<reference evidence="2 3" key="1">
    <citation type="submission" date="2017-12" db="EMBL/GenBank/DDBJ databases">
        <title>Gene loss provides genomic basis for host adaptation in cereal stripe rust fungi.</title>
        <authorList>
            <person name="Xia C."/>
        </authorList>
    </citation>
    <scope>NUCLEOTIDE SEQUENCE [LARGE SCALE GENOMIC DNA]</scope>
    <source>
        <strain evidence="2 3">93TX-2</strain>
    </source>
</reference>
<dbReference type="VEuPathDB" id="FungiDB:PSTT_14487"/>
<dbReference type="AlphaFoldDB" id="A0A2S4UA24"/>
<dbReference type="EMBL" id="PKSM01000526">
    <property type="protein sequence ID" value="POV94122.1"/>
    <property type="molecule type" value="Genomic_DNA"/>
</dbReference>
<keyword evidence="3" id="KW-1185">Reference proteome</keyword>
<feature type="compositionally biased region" description="Polar residues" evidence="1">
    <location>
        <begin position="1"/>
        <end position="11"/>
    </location>
</feature>
<evidence type="ECO:0000313" key="3">
    <source>
        <dbReference type="Proteomes" id="UP000238274"/>
    </source>
</evidence>
<feature type="region of interest" description="Disordered" evidence="1">
    <location>
        <begin position="1"/>
        <end position="24"/>
    </location>
</feature>
<evidence type="ECO:0008006" key="4">
    <source>
        <dbReference type="Google" id="ProtNLM"/>
    </source>
</evidence>
<comment type="caution">
    <text evidence="2">The sequence shown here is derived from an EMBL/GenBank/DDBJ whole genome shotgun (WGS) entry which is preliminary data.</text>
</comment>
<gene>
    <name evidence="2" type="ORF">PSHT_16422</name>
</gene>
<evidence type="ECO:0000313" key="2">
    <source>
        <dbReference type="EMBL" id="POV94122.1"/>
    </source>
</evidence>
<sequence>MSENSSPSQNLRMGLPTTPLLSNPSQNLRMDLPTTPSLINLSSFLSPTPNRGPSLNSPNIINTSVPLEPIPDNDPTFSTLLSGLQMENPGRDETVLSHAQAIANLEAQGRRTAEILRRQAKSIKELSSSLTAANEIIAAKPNYQAEFLQIRTGVDNMNQSLIFRLNALESQATKQPIQLRTEPPYIAHLYFLGEVKETYRFCAEMKNLFARLHSHFFDEKHKISYVASYFKASKDNYVGKCALQTWWRGLLSKNADVQGLDTKLASSAEDYVIEELLTVELFLAAINEKFVNTSESDDDWKEFEALRQGKKSMSDFNIQFTTLLRQLHPKPEQKAACDYYDKAVDQDVKALGCFRGGWTGLYDLELKQKMAVELSNDPIGLSLVNQLTHPKTISSVRPEVKFVAPQIKKLSPGVPMELDAITQSVGGRFFGWGIFKQTCKDNSLCVRCAGDFDVDHQAARGCILPDKDQLDEEQAKSLWVQWGGALRDNSAPAQNLSKWSPEFRKTRGSSAPATPFVRGKKRESISEMTSEPAAKNGAQILQQHLRRILVRRLSFASSRSSWVGFNVGSSYDSWGVFV</sequence>